<dbReference type="PANTHER" id="PTHR46098">
    <property type="entry name" value="TRNA (CYTOSINE(38)-C(5))-METHYLTRANSFERASE"/>
    <property type="match status" value="1"/>
</dbReference>
<evidence type="ECO:0000256" key="3">
    <source>
        <dbReference type="ARBA" id="ARBA00022679"/>
    </source>
</evidence>
<evidence type="ECO:0000256" key="6">
    <source>
        <dbReference type="ARBA" id="ARBA00047422"/>
    </source>
</evidence>
<keyword evidence="4 7" id="KW-0949">S-adenosyl-L-methionine</keyword>
<gene>
    <name evidence="8" type="ORF">DFR38_10561</name>
</gene>
<evidence type="ECO:0000256" key="5">
    <source>
        <dbReference type="ARBA" id="ARBA00022747"/>
    </source>
</evidence>
<keyword evidence="9" id="KW-1185">Reference proteome</keyword>
<dbReference type="PRINTS" id="PR00105">
    <property type="entry name" value="C5METTRFRASE"/>
</dbReference>
<evidence type="ECO:0000313" key="9">
    <source>
        <dbReference type="Proteomes" id="UP000248395"/>
    </source>
</evidence>
<feature type="active site" evidence="7">
    <location>
        <position position="72"/>
    </location>
</feature>
<dbReference type="Gene3D" id="3.40.50.150">
    <property type="entry name" value="Vaccinia Virus protein VP39"/>
    <property type="match status" value="1"/>
</dbReference>
<dbReference type="InterPro" id="IPR001525">
    <property type="entry name" value="C5_MeTfrase"/>
</dbReference>
<dbReference type="InterPro" id="IPR050750">
    <property type="entry name" value="C5-MTase"/>
</dbReference>
<dbReference type="Proteomes" id="UP000248395">
    <property type="component" value="Unassembled WGS sequence"/>
</dbReference>
<keyword evidence="2 7" id="KW-0489">Methyltransferase</keyword>
<comment type="catalytic activity">
    <reaction evidence="6">
        <text>a 2'-deoxycytidine in DNA + S-adenosyl-L-methionine = a 5-methyl-2'-deoxycytidine in DNA + S-adenosyl-L-homocysteine + H(+)</text>
        <dbReference type="Rhea" id="RHEA:13681"/>
        <dbReference type="Rhea" id="RHEA-COMP:11369"/>
        <dbReference type="Rhea" id="RHEA-COMP:11370"/>
        <dbReference type="ChEBI" id="CHEBI:15378"/>
        <dbReference type="ChEBI" id="CHEBI:57856"/>
        <dbReference type="ChEBI" id="CHEBI:59789"/>
        <dbReference type="ChEBI" id="CHEBI:85452"/>
        <dbReference type="ChEBI" id="CHEBI:85454"/>
        <dbReference type="EC" id="2.1.1.37"/>
    </reaction>
</comment>
<protein>
    <recommendedName>
        <fullName evidence="1">DNA (cytosine-5-)-methyltransferase</fullName>
        <ecNumber evidence="1">2.1.1.37</ecNumber>
    </recommendedName>
</protein>
<dbReference type="PANTHER" id="PTHR46098:SF1">
    <property type="entry name" value="TRNA (CYTOSINE(38)-C(5))-METHYLTRANSFERASE"/>
    <property type="match status" value="1"/>
</dbReference>
<dbReference type="Gene3D" id="3.90.120.10">
    <property type="entry name" value="DNA Methylase, subunit A, domain 2"/>
    <property type="match status" value="1"/>
</dbReference>
<evidence type="ECO:0000256" key="7">
    <source>
        <dbReference type="PROSITE-ProRule" id="PRU01016"/>
    </source>
</evidence>
<dbReference type="EMBL" id="QJKC01000005">
    <property type="protein sequence ID" value="PXX49025.1"/>
    <property type="molecule type" value="Genomic_DNA"/>
</dbReference>
<dbReference type="GO" id="GO:0009307">
    <property type="term" value="P:DNA restriction-modification system"/>
    <property type="evidence" value="ECO:0007669"/>
    <property type="project" value="UniProtKB-KW"/>
</dbReference>
<evidence type="ECO:0000256" key="4">
    <source>
        <dbReference type="ARBA" id="ARBA00022691"/>
    </source>
</evidence>
<organism evidence="8 9">
    <name type="scientific">Aquitalea magnusonii</name>
    <dbReference type="NCBI Taxonomy" id="332411"/>
    <lineage>
        <taxon>Bacteria</taxon>
        <taxon>Pseudomonadati</taxon>
        <taxon>Pseudomonadota</taxon>
        <taxon>Betaproteobacteria</taxon>
        <taxon>Neisseriales</taxon>
        <taxon>Chromobacteriaceae</taxon>
        <taxon>Aquitalea</taxon>
    </lineage>
</organism>
<dbReference type="InterPro" id="IPR029063">
    <property type="entry name" value="SAM-dependent_MTases_sf"/>
</dbReference>
<dbReference type="PROSITE" id="PS51679">
    <property type="entry name" value="SAM_MT_C5"/>
    <property type="match status" value="1"/>
</dbReference>
<dbReference type="EC" id="2.1.1.37" evidence="1"/>
<dbReference type="AlphaFoldDB" id="A0A318JL66"/>
<accession>A0A318JL66</accession>
<dbReference type="SUPFAM" id="SSF53335">
    <property type="entry name" value="S-adenosyl-L-methionine-dependent methyltransferases"/>
    <property type="match status" value="1"/>
</dbReference>
<dbReference type="GO" id="GO:0003886">
    <property type="term" value="F:DNA (cytosine-5-)-methyltransferase activity"/>
    <property type="evidence" value="ECO:0007669"/>
    <property type="project" value="UniProtKB-EC"/>
</dbReference>
<sequence>MKVADGFAGIGGSSEGAKMAGAEIVWTGNHWQEAVAIHARNHPQAMHTCQDMHQVNPALIPQHDIFLASPCCQGHSPARGKANGNPQHDSSRATAWSILSIAEYHKEDVIIVENVPAFTKWALYPAWRQALHALGYAISPYIIDAADHGVPQNRERLYLVMTRSKHPIELTLPHRPHVGADSFIDFSHGSWSKIDRPGRSAATLSRIAAGRRRFGDRFLAPYYGTGSGQTGRDIARPIGTITTRDRWAVIDGDRMRMLTKHECAAAMGFRPDYILPEQHTLAVHMIGNAVCPVVMCDLINSIKEAA</sequence>
<evidence type="ECO:0000256" key="2">
    <source>
        <dbReference type="ARBA" id="ARBA00022603"/>
    </source>
</evidence>
<dbReference type="GO" id="GO:0032259">
    <property type="term" value="P:methylation"/>
    <property type="evidence" value="ECO:0007669"/>
    <property type="project" value="UniProtKB-KW"/>
</dbReference>
<evidence type="ECO:0000313" key="8">
    <source>
        <dbReference type="EMBL" id="PXX49025.1"/>
    </source>
</evidence>
<keyword evidence="5" id="KW-0680">Restriction system</keyword>
<evidence type="ECO:0000256" key="1">
    <source>
        <dbReference type="ARBA" id="ARBA00011975"/>
    </source>
</evidence>
<dbReference type="RefSeq" id="WP_059286206.1">
    <property type="nucleotide sequence ID" value="NZ_LNQU01000063.1"/>
</dbReference>
<dbReference type="Pfam" id="PF00145">
    <property type="entry name" value="DNA_methylase"/>
    <property type="match status" value="2"/>
</dbReference>
<keyword evidence="3 7" id="KW-0808">Transferase</keyword>
<comment type="caution">
    <text evidence="8">The sequence shown here is derived from an EMBL/GenBank/DDBJ whole genome shotgun (WGS) entry which is preliminary data.</text>
</comment>
<dbReference type="OrthoDB" id="9813719at2"/>
<name>A0A318JL66_9NEIS</name>
<comment type="similarity">
    <text evidence="7">Belongs to the class I-like SAM-binding methyltransferase superfamily. C5-methyltransferase family.</text>
</comment>
<reference evidence="8 9" key="1">
    <citation type="submission" date="2018-05" db="EMBL/GenBank/DDBJ databases">
        <title>Genomic Encyclopedia of Type Strains, Phase IV (KMG-IV): sequencing the most valuable type-strain genomes for metagenomic binning, comparative biology and taxonomic classification.</title>
        <authorList>
            <person name="Goeker M."/>
        </authorList>
    </citation>
    <scope>NUCLEOTIDE SEQUENCE [LARGE SCALE GENOMIC DNA]</scope>
    <source>
        <strain evidence="8 9">DSM 25134</strain>
    </source>
</reference>
<proteinExistence type="inferred from homology"/>